<proteinExistence type="predicted"/>
<feature type="chain" id="PRO_5047441344" description="DUF4189 domain-containing protein" evidence="1">
    <location>
        <begin position="25"/>
        <end position="174"/>
    </location>
</feature>
<feature type="signal peptide" evidence="1">
    <location>
        <begin position="1"/>
        <end position="24"/>
    </location>
</feature>
<dbReference type="Proteomes" id="UP000643403">
    <property type="component" value="Unassembled WGS sequence"/>
</dbReference>
<reference evidence="4" key="1">
    <citation type="journal article" date="2019" name="Int. J. Syst. Evol. Microbiol.">
        <title>The Global Catalogue of Microorganisms (GCM) 10K type strain sequencing project: providing services to taxonomists for standard genome sequencing and annotation.</title>
        <authorList>
            <consortium name="The Broad Institute Genomics Platform"/>
            <consortium name="The Broad Institute Genome Sequencing Center for Infectious Disease"/>
            <person name="Wu L."/>
            <person name="Ma J."/>
        </authorList>
    </citation>
    <scope>NUCLEOTIDE SEQUENCE [LARGE SCALE GENOMIC DNA]</scope>
    <source>
        <strain evidence="4">KCTC 22558</strain>
    </source>
</reference>
<keyword evidence="1" id="KW-0732">Signal</keyword>
<evidence type="ECO:0000259" key="2">
    <source>
        <dbReference type="Pfam" id="PF13827"/>
    </source>
</evidence>
<gene>
    <name evidence="3" type="ORF">GCM10008101_19760</name>
</gene>
<organism evidence="3 4">
    <name type="scientific">Cognatilysobacter xinjiangensis</name>
    <dbReference type="NCBI Taxonomy" id="546892"/>
    <lineage>
        <taxon>Bacteria</taxon>
        <taxon>Pseudomonadati</taxon>
        <taxon>Pseudomonadota</taxon>
        <taxon>Gammaproteobacteria</taxon>
        <taxon>Lysobacterales</taxon>
        <taxon>Lysobacteraceae</taxon>
        <taxon>Cognatilysobacter</taxon>
    </lineage>
</organism>
<evidence type="ECO:0000313" key="3">
    <source>
        <dbReference type="EMBL" id="GGZ65774.1"/>
    </source>
</evidence>
<name>A0ABQ3C2N4_9GAMM</name>
<sequence length="174" mass="18436">MKTTRCRALGGLALLLCFSGMSYAQNCANGIPQGGNPSCIPPDVPGSPYYRGDDDSPSEPAPVGRWISTWGAIASDVERARVGATIGKFSERQAKAFAKQYCENQGGVNCRILMSFENQCGALVWPMQGGRVATSGGASAEAASQAAMDVCQEVGGKGCEVFYSECSRPIFQRY</sequence>
<protein>
    <recommendedName>
        <fullName evidence="2">DUF4189 domain-containing protein</fullName>
    </recommendedName>
</protein>
<dbReference type="Pfam" id="PF13827">
    <property type="entry name" value="DUF4189"/>
    <property type="match status" value="1"/>
</dbReference>
<dbReference type="EMBL" id="BMXY01000002">
    <property type="protein sequence ID" value="GGZ65774.1"/>
    <property type="molecule type" value="Genomic_DNA"/>
</dbReference>
<feature type="domain" description="DUF4189" evidence="2">
    <location>
        <begin position="70"/>
        <end position="166"/>
    </location>
</feature>
<comment type="caution">
    <text evidence="3">The sequence shown here is derived from an EMBL/GenBank/DDBJ whole genome shotgun (WGS) entry which is preliminary data.</text>
</comment>
<dbReference type="InterPro" id="IPR025240">
    <property type="entry name" value="DUF4189"/>
</dbReference>
<keyword evidence="4" id="KW-1185">Reference proteome</keyword>
<dbReference type="RefSeq" id="WP_189449412.1">
    <property type="nucleotide sequence ID" value="NZ_BMXY01000002.1"/>
</dbReference>
<evidence type="ECO:0000256" key="1">
    <source>
        <dbReference type="SAM" id="SignalP"/>
    </source>
</evidence>
<evidence type="ECO:0000313" key="4">
    <source>
        <dbReference type="Proteomes" id="UP000643403"/>
    </source>
</evidence>
<accession>A0ABQ3C2N4</accession>